<feature type="region of interest" description="Disordered" evidence="2">
    <location>
        <begin position="339"/>
        <end position="409"/>
    </location>
</feature>
<evidence type="ECO:0000313" key="4">
    <source>
        <dbReference type="EMBL" id="KAK3373923.1"/>
    </source>
</evidence>
<feature type="compositionally biased region" description="Low complexity" evidence="2">
    <location>
        <begin position="225"/>
        <end position="235"/>
    </location>
</feature>
<feature type="compositionally biased region" description="Polar residues" evidence="2">
    <location>
        <begin position="430"/>
        <end position="443"/>
    </location>
</feature>
<feature type="compositionally biased region" description="Low complexity" evidence="2">
    <location>
        <begin position="61"/>
        <end position="77"/>
    </location>
</feature>
<feature type="compositionally biased region" description="Basic residues" evidence="2">
    <location>
        <begin position="236"/>
        <end position="247"/>
    </location>
</feature>
<feature type="compositionally biased region" description="Polar residues" evidence="2">
    <location>
        <begin position="207"/>
        <end position="217"/>
    </location>
</feature>
<dbReference type="InterPro" id="IPR001138">
    <property type="entry name" value="Zn2Cys6_DnaBD"/>
</dbReference>
<sequence>MELPGPVSPTSVNIRISHTGAVFGAAASPDRFPQPYPSPAQERSLANAAIHPVAPMATTQPPVNGAAAMPAAPNADPTQQGSPLPPKSVTFELMFPEYRARLPLRVSIYLHDATDSIVTTVRNFYGLYESQGVSFEDEQGNTLIARYENFRNHMIIYVRVLENVMSPPPGVFGARGFNSPPVGAQGATNGEAFSPQHYGQHIARPGSGTSRLRSLSPNGGRGRRSASAGKNSAAGKKGRSRSSKNRGHGSQAAGDSHGDSVNGYSSGDGAPGSSSGKTKEQLGNTEISVENIVEGGRRKRAKFESSELPLFAPPQMPAATSNPSVSPARRIEHHRQSLPFVQPGQNPFSNPRPLQSPQSYNSGYAQPGTYATPIGDGRRTRGSFEYTQGSAGVGPGQNTMPTPDPTVQSCMSEEDKDVAIQLMRLGEMSNVSHGRTSASTLDDTFSGRADAASSTGATSEAESDSEEEVPPARRQKLDIMGNHKKVFDTTESHFAGPRESVETSGDDADYEDGAEEGSMAAPKIKSEKPKPSSVNVAKPRPQPLNKVKTSKPASKPKVKKTASTMGPMSPASLPASRKQSIASNGTFSLLPGDDDNPDLSTKPRCQRCRKSKKGCDRQRPCARCRDAGIPADQCISEDEGNGRKGRYGRHMGVPIKISDISAPGSLLPAAPIAATATTAGAATTAAIPPTVSATSLPPLAPGALDKNKKRKR</sequence>
<dbReference type="GO" id="GO:0008270">
    <property type="term" value="F:zinc ion binding"/>
    <property type="evidence" value="ECO:0007669"/>
    <property type="project" value="InterPro"/>
</dbReference>
<dbReference type="Proteomes" id="UP001287356">
    <property type="component" value="Unassembled WGS sequence"/>
</dbReference>
<reference evidence="4" key="1">
    <citation type="journal article" date="2023" name="Mol. Phylogenet. Evol.">
        <title>Genome-scale phylogeny and comparative genomics of the fungal order Sordariales.</title>
        <authorList>
            <person name="Hensen N."/>
            <person name="Bonometti L."/>
            <person name="Westerberg I."/>
            <person name="Brannstrom I.O."/>
            <person name="Guillou S."/>
            <person name="Cros-Aarteil S."/>
            <person name="Calhoun S."/>
            <person name="Haridas S."/>
            <person name="Kuo A."/>
            <person name="Mondo S."/>
            <person name="Pangilinan J."/>
            <person name="Riley R."/>
            <person name="LaButti K."/>
            <person name="Andreopoulos B."/>
            <person name="Lipzen A."/>
            <person name="Chen C."/>
            <person name="Yan M."/>
            <person name="Daum C."/>
            <person name="Ng V."/>
            <person name="Clum A."/>
            <person name="Steindorff A."/>
            <person name="Ohm R.A."/>
            <person name="Martin F."/>
            <person name="Silar P."/>
            <person name="Natvig D.O."/>
            <person name="Lalanne C."/>
            <person name="Gautier V."/>
            <person name="Ament-Velasquez S.L."/>
            <person name="Kruys A."/>
            <person name="Hutchinson M.I."/>
            <person name="Powell A.J."/>
            <person name="Barry K."/>
            <person name="Miller A.N."/>
            <person name="Grigoriev I.V."/>
            <person name="Debuchy R."/>
            <person name="Gladieux P."/>
            <person name="Hiltunen Thoren M."/>
            <person name="Johannesson H."/>
        </authorList>
    </citation>
    <scope>NUCLEOTIDE SEQUENCE</scope>
    <source>
        <strain evidence="4">CBS 958.72</strain>
    </source>
</reference>
<feature type="domain" description="Zn(2)-C6 fungal-type" evidence="3">
    <location>
        <begin position="604"/>
        <end position="636"/>
    </location>
</feature>
<organism evidence="4 5">
    <name type="scientific">Lasiosphaeria ovina</name>
    <dbReference type="NCBI Taxonomy" id="92902"/>
    <lineage>
        <taxon>Eukaryota</taxon>
        <taxon>Fungi</taxon>
        <taxon>Dikarya</taxon>
        <taxon>Ascomycota</taxon>
        <taxon>Pezizomycotina</taxon>
        <taxon>Sordariomycetes</taxon>
        <taxon>Sordariomycetidae</taxon>
        <taxon>Sordariales</taxon>
        <taxon>Lasiosphaeriaceae</taxon>
        <taxon>Lasiosphaeria</taxon>
    </lineage>
</organism>
<reference evidence="4" key="2">
    <citation type="submission" date="2023-06" db="EMBL/GenBank/DDBJ databases">
        <authorList>
            <consortium name="Lawrence Berkeley National Laboratory"/>
            <person name="Haridas S."/>
            <person name="Hensen N."/>
            <person name="Bonometti L."/>
            <person name="Westerberg I."/>
            <person name="Brannstrom I.O."/>
            <person name="Guillou S."/>
            <person name="Cros-Aarteil S."/>
            <person name="Calhoun S."/>
            <person name="Kuo A."/>
            <person name="Mondo S."/>
            <person name="Pangilinan J."/>
            <person name="Riley R."/>
            <person name="Labutti K."/>
            <person name="Andreopoulos B."/>
            <person name="Lipzen A."/>
            <person name="Chen C."/>
            <person name="Yanf M."/>
            <person name="Daum C."/>
            <person name="Ng V."/>
            <person name="Clum A."/>
            <person name="Steindorff A."/>
            <person name="Ohm R."/>
            <person name="Martin F."/>
            <person name="Silar P."/>
            <person name="Natvig D."/>
            <person name="Lalanne C."/>
            <person name="Gautier V."/>
            <person name="Ament-Velasquez S.L."/>
            <person name="Kruys A."/>
            <person name="Hutchinson M.I."/>
            <person name="Powell A.J."/>
            <person name="Barry K."/>
            <person name="Miller A.N."/>
            <person name="Grigoriev I.V."/>
            <person name="Debuchy R."/>
            <person name="Gladieux P."/>
            <person name="Thoren M.H."/>
            <person name="Johannesson H."/>
        </authorList>
    </citation>
    <scope>NUCLEOTIDE SEQUENCE</scope>
    <source>
        <strain evidence="4">CBS 958.72</strain>
    </source>
</reference>
<gene>
    <name evidence="4" type="ORF">B0T24DRAFT_280282</name>
</gene>
<keyword evidence="1" id="KW-0539">Nucleus</keyword>
<evidence type="ECO:0000256" key="1">
    <source>
        <dbReference type="ARBA" id="ARBA00023242"/>
    </source>
</evidence>
<feature type="region of interest" description="Disordered" evidence="2">
    <location>
        <begin position="688"/>
        <end position="712"/>
    </location>
</feature>
<protein>
    <submittedName>
        <fullName evidence="4">C6 finger domain-containing protein</fullName>
    </submittedName>
</protein>
<dbReference type="GO" id="GO:0000981">
    <property type="term" value="F:DNA-binding transcription factor activity, RNA polymerase II-specific"/>
    <property type="evidence" value="ECO:0007669"/>
    <property type="project" value="InterPro"/>
</dbReference>
<dbReference type="EMBL" id="JAULSN010000004">
    <property type="protein sequence ID" value="KAK3373923.1"/>
    <property type="molecule type" value="Genomic_DNA"/>
</dbReference>
<feature type="compositionally biased region" description="Polar residues" evidence="2">
    <location>
        <begin position="343"/>
        <end position="364"/>
    </location>
</feature>
<feature type="compositionally biased region" description="Acidic residues" evidence="2">
    <location>
        <begin position="504"/>
        <end position="515"/>
    </location>
</feature>
<feature type="region of interest" description="Disordered" evidence="2">
    <location>
        <begin position="61"/>
        <end position="87"/>
    </location>
</feature>
<feature type="region of interest" description="Disordered" evidence="2">
    <location>
        <begin position="430"/>
        <end position="620"/>
    </location>
</feature>
<evidence type="ECO:0000259" key="3">
    <source>
        <dbReference type="PROSITE" id="PS50048"/>
    </source>
</evidence>
<proteinExistence type="predicted"/>
<accession>A0AAE0KBZ9</accession>
<feature type="compositionally biased region" description="Low complexity" evidence="2">
    <location>
        <begin position="263"/>
        <end position="276"/>
    </location>
</feature>
<evidence type="ECO:0000313" key="5">
    <source>
        <dbReference type="Proteomes" id="UP001287356"/>
    </source>
</evidence>
<evidence type="ECO:0000256" key="2">
    <source>
        <dbReference type="SAM" id="MobiDB-lite"/>
    </source>
</evidence>
<keyword evidence="5" id="KW-1185">Reference proteome</keyword>
<comment type="caution">
    <text evidence="4">The sequence shown here is derived from an EMBL/GenBank/DDBJ whole genome shotgun (WGS) entry which is preliminary data.</text>
</comment>
<dbReference type="SMART" id="SM00066">
    <property type="entry name" value="GAL4"/>
    <property type="match status" value="1"/>
</dbReference>
<feature type="compositionally biased region" description="Low complexity" evidence="2">
    <location>
        <begin position="449"/>
        <end position="460"/>
    </location>
</feature>
<feature type="compositionally biased region" description="Polar residues" evidence="2">
    <location>
        <begin position="577"/>
        <end position="587"/>
    </location>
</feature>
<dbReference type="CDD" id="cd00067">
    <property type="entry name" value="GAL4"/>
    <property type="match status" value="1"/>
</dbReference>
<dbReference type="PROSITE" id="PS50048">
    <property type="entry name" value="ZN2_CY6_FUNGAL_2"/>
    <property type="match status" value="1"/>
</dbReference>
<feature type="region of interest" description="Disordered" evidence="2">
    <location>
        <begin position="182"/>
        <end position="293"/>
    </location>
</feature>
<feature type="compositionally biased region" description="Polar residues" evidence="2">
    <location>
        <begin position="385"/>
        <end position="409"/>
    </location>
</feature>
<name>A0AAE0KBZ9_9PEZI</name>
<dbReference type="AlphaFoldDB" id="A0AAE0KBZ9"/>